<name>A0A453RG38_AEGTS</name>
<reference evidence="4" key="1">
    <citation type="journal article" date="2014" name="Science">
        <title>Ancient hybridizations among the ancestral genomes of bread wheat.</title>
        <authorList>
            <consortium name="International Wheat Genome Sequencing Consortium,"/>
            <person name="Marcussen T."/>
            <person name="Sandve S.R."/>
            <person name="Heier L."/>
            <person name="Spannagl M."/>
            <person name="Pfeifer M."/>
            <person name="Jakobsen K.S."/>
            <person name="Wulff B.B."/>
            <person name="Steuernagel B."/>
            <person name="Mayer K.F."/>
            <person name="Olsen O.A."/>
        </authorList>
    </citation>
    <scope>NUCLEOTIDE SEQUENCE [LARGE SCALE GENOMIC DNA]</scope>
    <source>
        <strain evidence="4">cv. AL8/78</strain>
    </source>
</reference>
<feature type="domain" description="Transposase MuDR plant" evidence="2">
    <location>
        <begin position="55"/>
        <end position="113"/>
    </location>
</feature>
<dbReference type="PANTHER" id="PTHR31973:SF187">
    <property type="entry name" value="MUTATOR TRANSPOSASE MUDRA PROTEIN"/>
    <property type="match status" value="1"/>
</dbReference>
<reference evidence="3" key="5">
    <citation type="journal article" date="2021" name="G3 (Bethesda)">
        <title>Aegilops tauschii genome assembly Aet v5.0 features greater sequence contiguity and improved annotation.</title>
        <authorList>
            <person name="Wang L."/>
            <person name="Zhu T."/>
            <person name="Rodriguez J.C."/>
            <person name="Deal K.R."/>
            <person name="Dubcovsky J."/>
            <person name="McGuire P.E."/>
            <person name="Lux T."/>
            <person name="Spannagl M."/>
            <person name="Mayer K.F.X."/>
            <person name="Baldrich P."/>
            <person name="Meyers B.C."/>
            <person name="Huo N."/>
            <person name="Gu Y.Q."/>
            <person name="Zhou H."/>
            <person name="Devos K.M."/>
            <person name="Bennetzen J.L."/>
            <person name="Unver T."/>
            <person name="Budak H."/>
            <person name="Gulick P.J."/>
            <person name="Galiba G."/>
            <person name="Kalapos B."/>
            <person name="Nelson D.R."/>
            <person name="Li P."/>
            <person name="You F.M."/>
            <person name="Luo M.C."/>
            <person name="Dvorak J."/>
        </authorList>
    </citation>
    <scope>NUCLEOTIDE SEQUENCE [LARGE SCALE GENOMIC DNA]</scope>
    <source>
        <strain evidence="3">cv. AL8/78</strain>
    </source>
</reference>
<evidence type="ECO:0000313" key="4">
    <source>
        <dbReference type="Proteomes" id="UP000015105"/>
    </source>
</evidence>
<sequence length="190" mass="22187">MEEQLEAEEKDWGYDSSDEDYSYDEDSDGQVVRRKSQLPRYHNDTEIPHFSLTMVFRSKNQLVKALKRYGIVTKRSIQFLKSESDRVRAKCGWPGCPWLLYAAKTSRTSRFQIITFNDEHHCAQNRENKLVTAKVIAQRYEHFIVANPMWKIESMKATVLQDMFADVSTSKCKHAKKIVMDKLKAGCRKV</sequence>
<feature type="region of interest" description="Disordered" evidence="1">
    <location>
        <begin position="1"/>
        <end position="35"/>
    </location>
</feature>
<dbReference type="PANTHER" id="PTHR31973">
    <property type="entry name" value="POLYPROTEIN, PUTATIVE-RELATED"/>
    <property type="match status" value="1"/>
</dbReference>
<evidence type="ECO:0000256" key="1">
    <source>
        <dbReference type="SAM" id="MobiDB-lite"/>
    </source>
</evidence>
<dbReference type="Pfam" id="PF03108">
    <property type="entry name" value="DBD_Tnp_Mut"/>
    <property type="match status" value="1"/>
</dbReference>
<reference evidence="4" key="2">
    <citation type="journal article" date="2017" name="Nat. Plants">
        <title>The Aegilops tauschii genome reveals multiple impacts of transposons.</title>
        <authorList>
            <person name="Zhao G."/>
            <person name="Zou C."/>
            <person name="Li K."/>
            <person name="Wang K."/>
            <person name="Li T."/>
            <person name="Gao L."/>
            <person name="Zhang X."/>
            <person name="Wang H."/>
            <person name="Yang Z."/>
            <person name="Liu X."/>
            <person name="Jiang W."/>
            <person name="Mao L."/>
            <person name="Kong X."/>
            <person name="Jiao Y."/>
            <person name="Jia J."/>
        </authorList>
    </citation>
    <scope>NUCLEOTIDE SEQUENCE [LARGE SCALE GENOMIC DNA]</scope>
    <source>
        <strain evidence="4">cv. AL8/78</strain>
    </source>
</reference>
<organism evidence="3 4">
    <name type="scientific">Aegilops tauschii subsp. strangulata</name>
    <name type="common">Goatgrass</name>
    <dbReference type="NCBI Taxonomy" id="200361"/>
    <lineage>
        <taxon>Eukaryota</taxon>
        <taxon>Viridiplantae</taxon>
        <taxon>Streptophyta</taxon>
        <taxon>Embryophyta</taxon>
        <taxon>Tracheophyta</taxon>
        <taxon>Spermatophyta</taxon>
        <taxon>Magnoliopsida</taxon>
        <taxon>Liliopsida</taxon>
        <taxon>Poales</taxon>
        <taxon>Poaceae</taxon>
        <taxon>BOP clade</taxon>
        <taxon>Pooideae</taxon>
        <taxon>Triticodae</taxon>
        <taxon>Triticeae</taxon>
        <taxon>Triticinae</taxon>
        <taxon>Aegilops</taxon>
    </lineage>
</organism>
<feature type="compositionally biased region" description="Acidic residues" evidence="1">
    <location>
        <begin position="16"/>
        <end position="28"/>
    </location>
</feature>
<accession>A0A453RG38</accession>
<dbReference type="Gramene" id="AET7Gv20571000.1">
    <property type="protein sequence ID" value="AET7Gv20571000.1"/>
    <property type="gene ID" value="AET7Gv20571000"/>
</dbReference>
<evidence type="ECO:0000259" key="2">
    <source>
        <dbReference type="Pfam" id="PF03108"/>
    </source>
</evidence>
<reference evidence="3" key="3">
    <citation type="journal article" date="2017" name="Nature">
        <title>Genome sequence of the progenitor of the wheat D genome Aegilops tauschii.</title>
        <authorList>
            <person name="Luo M.C."/>
            <person name="Gu Y.Q."/>
            <person name="Puiu D."/>
            <person name="Wang H."/>
            <person name="Twardziok S.O."/>
            <person name="Deal K.R."/>
            <person name="Huo N."/>
            <person name="Zhu T."/>
            <person name="Wang L."/>
            <person name="Wang Y."/>
            <person name="McGuire P.E."/>
            <person name="Liu S."/>
            <person name="Long H."/>
            <person name="Ramasamy R.K."/>
            <person name="Rodriguez J.C."/>
            <person name="Van S.L."/>
            <person name="Yuan L."/>
            <person name="Wang Z."/>
            <person name="Xia Z."/>
            <person name="Xiao L."/>
            <person name="Anderson O.D."/>
            <person name="Ouyang S."/>
            <person name="Liang Y."/>
            <person name="Zimin A.V."/>
            <person name="Pertea G."/>
            <person name="Qi P."/>
            <person name="Bennetzen J.L."/>
            <person name="Dai X."/>
            <person name="Dawson M.W."/>
            <person name="Muller H.G."/>
            <person name="Kugler K."/>
            <person name="Rivarola-Duarte L."/>
            <person name="Spannagl M."/>
            <person name="Mayer K.F.X."/>
            <person name="Lu F.H."/>
            <person name="Bevan M.W."/>
            <person name="Leroy P."/>
            <person name="Li P."/>
            <person name="You F.M."/>
            <person name="Sun Q."/>
            <person name="Liu Z."/>
            <person name="Lyons E."/>
            <person name="Wicker T."/>
            <person name="Salzberg S.L."/>
            <person name="Devos K.M."/>
            <person name="Dvorak J."/>
        </authorList>
    </citation>
    <scope>NUCLEOTIDE SEQUENCE [LARGE SCALE GENOMIC DNA]</scope>
    <source>
        <strain evidence="3">cv. AL8/78</strain>
    </source>
</reference>
<proteinExistence type="predicted"/>
<dbReference type="EnsemblPlants" id="AET7Gv20571000.1">
    <property type="protein sequence ID" value="AET7Gv20571000.1"/>
    <property type="gene ID" value="AET7Gv20571000"/>
</dbReference>
<evidence type="ECO:0000313" key="3">
    <source>
        <dbReference type="EnsemblPlants" id="AET7Gv20571000.1"/>
    </source>
</evidence>
<reference evidence="3" key="4">
    <citation type="submission" date="2019-03" db="UniProtKB">
        <authorList>
            <consortium name="EnsemblPlants"/>
        </authorList>
    </citation>
    <scope>IDENTIFICATION</scope>
</reference>
<keyword evidence="4" id="KW-1185">Reference proteome</keyword>
<dbReference type="Proteomes" id="UP000015105">
    <property type="component" value="Chromosome 7D"/>
</dbReference>
<dbReference type="AlphaFoldDB" id="A0A453RG38"/>
<protein>
    <recommendedName>
        <fullName evidence="2">Transposase MuDR plant domain-containing protein</fullName>
    </recommendedName>
</protein>
<dbReference type="InterPro" id="IPR004332">
    <property type="entry name" value="Transposase_MuDR"/>
</dbReference>